<reference evidence="7" key="1">
    <citation type="submission" date="2017-01" db="EMBL/GenBank/DDBJ databases">
        <title>Genome Analysis of Deinococcus marmoris KOPRI26562.</title>
        <authorList>
            <person name="Kim J.H."/>
            <person name="Oh H.-M."/>
        </authorList>
    </citation>
    <scope>NUCLEOTIDE SEQUENCE [LARGE SCALE GENOMIC DNA]</scope>
    <source>
        <strain evidence="7">PAMC 26633</strain>
    </source>
</reference>
<dbReference type="SUPFAM" id="SSF53850">
    <property type="entry name" value="Periplasmic binding protein-like II"/>
    <property type="match status" value="1"/>
</dbReference>
<dbReference type="InterPro" id="IPR058163">
    <property type="entry name" value="LysR-type_TF_proteobact-type"/>
</dbReference>
<protein>
    <submittedName>
        <fullName evidence="6">Transcriptional regulator, LysR family</fullName>
    </submittedName>
</protein>
<dbReference type="CDD" id="cd08422">
    <property type="entry name" value="PBP2_CrgA_like"/>
    <property type="match status" value="1"/>
</dbReference>
<dbReference type="RefSeq" id="WP_089162239.1">
    <property type="nucleotide sequence ID" value="NZ_MTHB01000123.1"/>
</dbReference>
<keyword evidence="3" id="KW-0238">DNA-binding</keyword>
<dbReference type="InterPro" id="IPR005119">
    <property type="entry name" value="LysR_subst-bd"/>
</dbReference>
<dbReference type="Pfam" id="PF03466">
    <property type="entry name" value="LysR_substrate"/>
    <property type="match status" value="1"/>
</dbReference>
<sequence length="310" mass="33972">MDKSSELYVFATVVAHGNFVSAAEKCRLTPSGVSRKISRLEDRMGVKLFVRTTRRLSLTAKGEFFHSKIKQVIADIEAAESATAKQPQVPHGVLRIRCPAAFVDKHLVPLMPEFLGLYPELKVEIVVGDVPATPDDRSADVAIRSSLAPSEDHVSIRLAANPLVICASPAYLEKHGRPERPESLVAHNCLTMDARGVTQAEWMFRDGQRRYSVWVEGNLGSIGTAVHTAALAGLGIARIPNFLVAPDIRAGRLVEVLKDFSPDDGRAIYLVYLTTDNQSLKCRALVDYLLAKCTPVPPWLVRGCYETGVT</sequence>
<proteinExistence type="inferred from homology"/>
<dbReference type="PROSITE" id="PS50931">
    <property type="entry name" value="HTH_LYSR"/>
    <property type="match status" value="1"/>
</dbReference>
<evidence type="ECO:0000313" key="6">
    <source>
        <dbReference type="EMBL" id="OXC76493.1"/>
    </source>
</evidence>
<gene>
    <name evidence="6" type="ORF">BSU04_20990</name>
</gene>
<evidence type="ECO:0000256" key="2">
    <source>
        <dbReference type="ARBA" id="ARBA00023015"/>
    </source>
</evidence>
<evidence type="ECO:0000256" key="3">
    <source>
        <dbReference type="ARBA" id="ARBA00023125"/>
    </source>
</evidence>
<dbReference type="InterPro" id="IPR036388">
    <property type="entry name" value="WH-like_DNA-bd_sf"/>
</dbReference>
<dbReference type="Gene3D" id="3.40.190.290">
    <property type="match status" value="1"/>
</dbReference>
<dbReference type="GO" id="GO:0003700">
    <property type="term" value="F:DNA-binding transcription factor activity"/>
    <property type="evidence" value="ECO:0007669"/>
    <property type="project" value="InterPro"/>
</dbReference>
<name>A0A226WZG0_CABSO</name>
<dbReference type="GO" id="GO:0003677">
    <property type="term" value="F:DNA binding"/>
    <property type="evidence" value="ECO:0007669"/>
    <property type="project" value="UniProtKB-KW"/>
</dbReference>
<dbReference type="PANTHER" id="PTHR30537">
    <property type="entry name" value="HTH-TYPE TRANSCRIPTIONAL REGULATOR"/>
    <property type="match status" value="1"/>
</dbReference>
<dbReference type="PANTHER" id="PTHR30537:SF5">
    <property type="entry name" value="HTH-TYPE TRANSCRIPTIONAL ACTIVATOR TTDR-RELATED"/>
    <property type="match status" value="1"/>
</dbReference>
<organism evidence="6 7">
    <name type="scientific">Caballeronia sordidicola</name>
    <name type="common">Burkholderia sordidicola</name>
    <dbReference type="NCBI Taxonomy" id="196367"/>
    <lineage>
        <taxon>Bacteria</taxon>
        <taxon>Pseudomonadati</taxon>
        <taxon>Pseudomonadota</taxon>
        <taxon>Betaproteobacteria</taxon>
        <taxon>Burkholderiales</taxon>
        <taxon>Burkholderiaceae</taxon>
        <taxon>Caballeronia</taxon>
    </lineage>
</organism>
<keyword evidence="4" id="KW-0804">Transcription</keyword>
<evidence type="ECO:0000256" key="4">
    <source>
        <dbReference type="ARBA" id="ARBA00023163"/>
    </source>
</evidence>
<evidence type="ECO:0000259" key="5">
    <source>
        <dbReference type="PROSITE" id="PS50931"/>
    </source>
</evidence>
<comment type="caution">
    <text evidence="6">The sequence shown here is derived from an EMBL/GenBank/DDBJ whole genome shotgun (WGS) entry which is preliminary data.</text>
</comment>
<keyword evidence="2" id="KW-0805">Transcription regulation</keyword>
<dbReference type="InterPro" id="IPR036390">
    <property type="entry name" value="WH_DNA-bd_sf"/>
</dbReference>
<dbReference type="Proteomes" id="UP000214720">
    <property type="component" value="Unassembled WGS sequence"/>
</dbReference>
<dbReference type="OrthoDB" id="8954631at2"/>
<evidence type="ECO:0000313" key="7">
    <source>
        <dbReference type="Proteomes" id="UP000214720"/>
    </source>
</evidence>
<dbReference type="Gene3D" id="1.10.10.10">
    <property type="entry name" value="Winged helix-like DNA-binding domain superfamily/Winged helix DNA-binding domain"/>
    <property type="match status" value="1"/>
</dbReference>
<comment type="similarity">
    <text evidence="1">Belongs to the LysR transcriptional regulatory family.</text>
</comment>
<dbReference type="SUPFAM" id="SSF46785">
    <property type="entry name" value="Winged helix' DNA-binding domain"/>
    <property type="match status" value="1"/>
</dbReference>
<accession>A0A226WZG0</accession>
<dbReference type="InterPro" id="IPR000847">
    <property type="entry name" value="LysR_HTH_N"/>
</dbReference>
<dbReference type="EMBL" id="MTHB01000123">
    <property type="protein sequence ID" value="OXC76493.1"/>
    <property type="molecule type" value="Genomic_DNA"/>
</dbReference>
<dbReference type="FunFam" id="1.10.10.10:FF:000001">
    <property type="entry name" value="LysR family transcriptional regulator"/>
    <property type="match status" value="1"/>
</dbReference>
<evidence type="ECO:0000256" key="1">
    <source>
        <dbReference type="ARBA" id="ARBA00009437"/>
    </source>
</evidence>
<dbReference type="Pfam" id="PF00126">
    <property type="entry name" value="HTH_1"/>
    <property type="match status" value="1"/>
</dbReference>
<feature type="domain" description="HTH lysR-type" evidence="5">
    <location>
        <begin position="1"/>
        <end position="59"/>
    </location>
</feature>
<dbReference type="AlphaFoldDB" id="A0A226WZG0"/>